<evidence type="ECO:0000313" key="7">
    <source>
        <dbReference type="Proteomes" id="UP001056708"/>
    </source>
</evidence>
<keyword evidence="7" id="KW-1185">Reference proteome</keyword>
<accession>A0ABY5AR79</accession>
<dbReference type="Proteomes" id="UP001056708">
    <property type="component" value="Chromosome"/>
</dbReference>
<feature type="coiled-coil region" evidence="3">
    <location>
        <begin position="473"/>
        <end position="500"/>
    </location>
</feature>
<evidence type="ECO:0000256" key="4">
    <source>
        <dbReference type="SAM" id="Phobius"/>
    </source>
</evidence>
<keyword evidence="4" id="KW-1133">Transmembrane helix</keyword>
<reference evidence="6" key="1">
    <citation type="submission" date="2022-06" db="EMBL/GenBank/DDBJ databases">
        <title>Genome sequence of Phormidium yuhuli AB48 isolated from an industrial photobioreactor environment.</title>
        <authorList>
            <person name="Qiu Y."/>
            <person name="Noonan A.J.C."/>
            <person name="Dofher K."/>
            <person name="Koch M."/>
            <person name="Kieft B."/>
            <person name="Lin X."/>
            <person name="Ziels R.M."/>
            <person name="Hallam S.J."/>
        </authorList>
    </citation>
    <scope>NUCLEOTIDE SEQUENCE</scope>
    <source>
        <strain evidence="6">AB48</strain>
    </source>
</reference>
<evidence type="ECO:0000256" key="3">
    <source>
        <dbReference type="SAM" id="Coils"/>
    </source>
</evidence>
<evidence type="ECO:0000313" key="6">
    <source>
        <dbReference type="EMBL" id="USR91373.1"/>
    </source>
</evidence>
<dbReference type="Gene3D" id="1.10.287.950">
    <property type="entry name" value="Methyl-accepting chemotaxis protein"/>
    <property type="match status" value="1"/>
</dbReference>
<dbReference type="RefSeq" id="WP_252663398.1">
    <property type="nucleotide sequence ID" value="NZ_CP098611.1"/>
</dbReference>
<dbReference type="PANTHER" id="PTHR32089:SF120">
    <property type="entry name" value="METHYL-ACCEPTING CHEMOTAXIS PROTEIN TLPQ"/>
    <property type="match status" value="1"/>
</dbReference>
<dbReference type="EMBL" id="CP098611">
    <property type="protein sequence ID" value="USR91373.1"/>
    <property type="molecule type" value="Genomic_DNA"/>
</dbReference>
<organism evidence="6 7">
    <name type="scientific">Phormidium yuhuli AB48</name>
    <dbReference type="NCBI Taxonomy" id="2940671"/>
    <lineage>
        <taxon>Bacteria</taxon>
        <taxon>Bacillati</taxon>
        <taxon>Cyanobacteriota</taxon>
        <taxon>Cyanophyceae</taxon>
        <taxon>Oscillatoriophycideae</taxon>
        <taxon>Oscillatoriales</taxon>
        <taxon>Oscillatoriaceae</taxon>
        <taxon>Phormidium</taxon>
        <taxon>Phormidium yuhuli</taxon>
    </lineage>
</organism>
<protein>
    <submittedName>
        <fullName evidence="6">Methyl-accepting chemotaxis protein</fullName>
    </submittedName>
</protein>
<dbReference type="Pfam" id="PF00015">
    <property type="entry name" value="MCPsignal"/>
    <property type="match status" value="1"/>
</dbReference>
<keyword evidence="4" id="KW-0812">Transmembrane</keyword>
<keyword evidence="1 2" id="KW-0807">Transducer</keyword>
<dbReference type="Pfam" id="PF17159">
    <property type="entry name" value="MASE3"/>
    <property type="match status" value="1"/>
</dbReference>
<gene>
    <name evidence="6" type="ORF">NEA10_01110</name>
</gene>
<feature type="transmembrane region" description="Helical" evidence="4">
    <location>
        <begin position="43"/>
        <end position="66"/>
    </location>
</feature>
<dbReference type="PANTHER" id="PTHR32089">
    <property type="entry name" value="METHYL-ACCEPTING CHEMOTAXIS PROTEIN MCPB"/>
    <property type="match status" value="1"/>
</dbReference>
<evidence type="ECO:0000256" key="2">
    <source>
        <dbReference type="PROSITE-ProRule" id="PRU00284"/>
    </source>
</evidence>
<evidence type="ECO:0000256" key="1">
    <source>
        <dbReference type="ARBA" id="ARBA00023224"/>
    </source>
</evidence>
<proteinExistence type="predicted"/>
<feature type="transmembrane region" description="Helical" evidence="4">
    <location>
        <begin position="214"/>
        <end position="235"/>
    </location>
</feature>
<feature type="transmembrane region" description="Helical" evidence="4">
    <location>
        <begin position="78"/>
        <end position="100"/>
    </location>
</feature>
<feature type="transmembrane region" description="Helical" evidence="4">
    <location>
        <begin position="184"/>
        <end position="202"/>
    </location>
</feature>
<feature type="transmembrane region" description="Helical" evidence="4">
    <location>
        <begin position="112"/>
        <end position="135"/>
    </location>
</feature>
<dbReference type="SUPFAM" id="SSF58104">
    <property type="entry name" value="Methyl-accepting chemotaxis protein (MCP) signaling domain"/>
    <property type="match status" value="1"/>
</dbReference>
<dbReference type="InterPro" id="IPR033425">
    <property type="entry name" value="MASE3"/>
</dbReference>
<feature type="transmembrane region" description="Helical" evidence="4">
    <location>
        <begin position="13"/>
        <end position="31"/>
    </location>
</feature>
<feature type="transmembrane region" description="Helical" evidence="4">
    <location>
        <begin position="155"/>
        <end position="172"/>
    </location>
</feature>
<dbReference type="SMART" id="SM00283">
    <property type="entry name" value="MA"/>
    <property type="match status" value="1"/>
</dbReference>
<name>A0ABY5AR79_9CYAN</name>
<sequence length="505" mass="55929">MHNSLEGSFIHTILEWSAVCTAVLIVLLSLMDYSLRGDPITPVLGIALFFSGMMDGFHTLAASHLLEVIAPTENLIPFTWAICRMFHALIMVTGVSLLISRRVAHKHLNPKQNLGFIVIISGASGLLAYALIHFMATQEILPRTIYPDALITRPWDLVPLLLFTGAGVWVYPKFYTINPSPFSYALIISAIPNAATQAYMTFGSTALFDNGFNIAHFLKILAYFVPLIGIAIEYIQIYQRQARSLFADLQKSLSFIKNLVNDVLDSTRFTVAITRSGEELEAMMTKQVQSTTEVIHTVQAIAERSQELVKAVSEIEADFEKLRVSCSSLSTKLGAIAEQASRITRITSTIDTIAKQTKFLAINASIQAISSERYQEGQGFNIIAKEINSLASQTRTTAQAINPIVQDMQAAVANGVEEMNTFTEAHVQAITPRISLITQGIREQVLSAQKIRDEMTQLGSSSEETSDYLRHTLQHTNDTLAQLQESVENLQEELNRFSRDPSSLL</sequence>
<evidence type="ECO:0000259" key="5">
    <source>
        <dbReference type="PROSITE" id="PS50111"/>
    </source>
</evidence>
<keyword evidence="4" id="KW-0472">Membrane</keyword>
<keyword evidence="3" id="KW-0175">Coiled coil</keyword>
<dbReference type="InterPro" id="IPR004089">
    <property type="entry name" value="MCPsignal_dom"/>
</dbReference>
<dbReference type="PROSITE" id="PS50111">
    <property type="entry name" value="CHEMOTAXIS_TRANSDUC_2"/>
    <property type="match status" value="1"/>
</dbReference>
<feature type="domain" description="Methyl-accepting transducer" evidence="5">
    <location>
        <begin position="273"/>
        <end position="495"/>
    </location>
</feature>